<dbReference type="Gene3D" id="1.25.40.10">
    <property type="entry name" value="Tetratricopeptide repeat domain"/>
    <property type="match status" value="1"/>
</dbReference>
<evidence type="ECO:0000313" key="1">
    <source>
        <dbReference type="EMBL" id="WOE76185.1"/>
    </source>
</evidence>
<gene>
    <name evidence="1" type="ORF">RB602_05590</name>
</gene>
<keyword evidence="2" id="KW-1185">Reference proteome</keyword>
<proteinExistence type="predicted"/>
<reference evidence="1 2" key="1">
    <citation type="submission" date="2023-10" db="EMBL/GenBank/DDBJ databases">
        <title>Complete genome sequence of a Sphingomonadaceae bacterium.</title>
        <authorList>
            <person name="Yan C."/>
        </authorList>
    </citation>
    <scope>NUCLEOTIDE SEQUENCE [LARGE SCALE GENOMIC DNA]</scope>
    <source>
        <strain evidence="1 2">SCSIO 66989</strain>
    </source>
</reference>
<protein>
    <recommendedName>
        <fullName evidence="3">Tetratricopeptide repeat protein</fullName>
    </recommendedName>
</protein>
<name>A0AA97I2A5_9SPHN</name>
<evidence type="ECO:0000313" key="2">
    <source>
        <dbReference type="Proteomes" id="UP001302429"/>
    </source>
</evidence>
<sequence length="260" mass="30317">MTQDDYDRFALEDELWDVLDEAWETNDDLKRAKLARDILTLNPKVIDAYYLLALSSGNTAERLALLFEATRRGRLQWKDAIKRPRQHDFWLDINTRPFMRALHFLALTLWEMDEREAAISEAKLLLKLNPNDNQGVRFILMTWYPLMGDWESLEKLLRKYGDEYRIYSAYSRWLLNFHMAEPTAKALKRAININPYVPSLLAKLLTGVEMRQDESKSEEFVPAGSQEEAWEYIQFSSELWENTDGAMLAITSAAEAIALD</sequence>
<dbReference type="AlphaFoldDB" id="A0AA97I2A5"/>
<dbReference type="RefSeq" id="WP_317083709.1">
    <property type="nucleotide sequence ID" value="NZ_CP136594.1"/>
</dbReference>
<organism evidence="1 2">
    <name type="scientific">Alterisphingorhabdus coralli</name>
    <dbReference type="NCBI Taxonomy" id="3071408"/>
    <lineage>
        <taxon>Bacteria</taxon>
        <taxon>Pseudomonadati</taxon>
        <taxon>Pseudomonadota</taxon>
        <taxon>Alphaproteobacteria</taxon>
        <taxon>Sphingomonadales</taxon>
        <taxon>Sphingomonadaceae</taxon>
        <taxon>Alterisphingorhabdus (ex Yan et al. 2024)</taxon>
    </lineage>
</organism>
<evidence type="ECO:0008006" key="3">
    <source>
        <dbReference type="Google" id="ProtNLM"/>
    </source>
</evidence>
<dbReference type="SUPFAM" id="SSF48452">
    <property type="entry name" value="TPR-like"/>
    <property type="match status" value="1"/>
</dbReference>
<dbReference type="Proteomes" id="UP001302429">
    <property type="component" value="Chromosome"/>
</dbReference>
<dbReference type="InterPro" id="IPR011990">
    <property type="entry name" value="TPR-like_helical_dom_sf"/>
</dbReference>
<dbReference type="KEGG" id="acoa:RB602_05590"/>
<accession>A0AA97I2A5</accession>
<dbReference type="EMBL" id="CP136594">
    <property type="protein sequence ID" value="WOE76185.1"/>
    <property type="molecule type" value="Genomic_DNA"/>
</dbReference>